<evidence type="ECO:0000256" key="1">
    <source>
        <dbReference type="SAM" id="Phobius"/>
    </source>
</evidence>
<dbReference type="Proteomes" id="UP000324800">
    <property type="component" value="Unassembled WGS sequence"/>
</dbReference>
<evidence type="ECO:0000313" key="3">
    <source>
        <dbReference type="Proteomes" id="UP000324800"/>
    </source>
</evidence>
<feature type="transmembrane region" description="Helical" evidence="1">
    <location>
        <begin position="21"/>
        <end position="50"/>
    </location>
</feature>
<organism evidence="2 3">
    <name type="scientific">Streblomastix strix</name>
    <dbReference type="NCBI Taxonomy" id="222440"/>
    <lineage>
        <taxon>Eukaryota</taxon>
        <taxon>Metamonada</taxon>
        <taxon>Preaxostyla</taxon>
        <taxon>Oxymonadida</taxon>
        <taxon>Streblomastigidae</taxon>
        <taxon>Streblomastix</taxon>
    </lineage>
</organism>
<keyword evidence="1" id="KW-1133">Transmembrane helix</keyword>
<evidence type="ECO:0000313" key="2">
    <source>
        <dbReference type="EMBL" id="KAA6382527.1"/>
    </source>
</evidence>
<protein>
    <submittedName>
        <fullName evidence="2">Uncharacterized protein</fullName>
    </submittedName>
</protein>
<keyword evidence="1" id="KW-0472">Membrane</keyword>
<accession>A0A5J4VIQ8</accession>
<gene>
    <name evidence="2" type="ORF">EZS28_021944</name>
</gene>
<feature type="transmembrane region" description="Helical" evidence="1">
    <location>
        <begin position="124"/>
        <end position="141"/>
    </location>
</feature>
<dbReference type="AlphaFoldDB" id="A0A5J4VIQ8"/>
<name>A0A5J4VIQ8_9EUKA</name>
<keyword evidence="1" id="KW-0812">Transmembrane</keyword>
<comment type="caution">
    <text evidence="2">The sequence shown here is derived from an EMBL/GenBank/DDBJ whole genome shotgun (WGS) entry which is preliminary data.</text>
</comment>
<sequence>MLLREMLRRVLRLSLRQRLQLSEFQAGGVICGNECAICAYLLILIFGFVIELRLELGLELRLELGFVPLSQSIYQLLVGVLDSTGVRAGVKLIEAVYACVQAYAQGGVIDELFIFVFELILDQFAFAFQAVVAFIFAFAVFN</sequence>
<dbReference type="EMBL" id="SNRW01006733">
    <property type="protein sequence ID" value="KAA6382527.1"/>
    <property type="molecule type" value="Genomic_DNA"/>
</dbReference>
<reference evidence="2 3" key="1">
    <citation type="submission" date="2019-03" db="EMBL/GenBank/DDBJ databases">
        <title>Single cell metagenomics reveals metabolic interactions within the superorganism composed of flagellate Streblomastix strix and complex community of Bacteroidetes bacteria on its surface.</title>
        <authorList>
            <person name="Treitli S.C."/>
            <person name="Kolisko M."/>
            <person name="Husnik F."/>
            <person name="Keeling P."/>
            <person name="Hampl V."/>
        </authorList>
    </citation>
    <scope>NUCLEOTIDE SEQUENCE [LARGE SCALE GENOMIC DNA]</scope>
    <source>
        <strain evidence="2">ST1C</strain>
    </source>
</reference>
<proteinExistence type="predicted"/>